<dbReference type="Proteomes" id="UP001241110">
    <property type="component" value="Unassembled WGS sequence"/>
</dbReference>
<dbReference type="AlphaFoldDB" id="A0AAE3QM29"/>
<keyword evidence="6" id="KW-1133">Transmembrane helix</keyword>
<evidence type="ECO:0000256" key="3">
    <source>
        <dbReference type="ARBA" id="ARBA00022777"/>
    </source>
</evidence>
<keyword evidence="6" id="KW-0472">Membrane</keyword>
<feature type="compositionally biased region" description="Polar residues" evidence="5">
    <location>
        <begin position="42"/>
        <end position="90"/>
    </location>
</feature>
<dbReference type="RefSeq" id="WP_313976410.1">
    <property type="nucleotide sequence ID" value="NZ_JASJOS010000002.1"/>
</dbReference>
<keyword evidence="6" id="KW-0812">Transmembrane</keyword>
<accession>A0AAE3QM29</accession>
<name>A0AAE3QM29_9BACT</name>
<dbReference type="CDD" id="cd14014">
    <property type="entry name" value="STKc_PknB_like"/>
    <property type="match status" value="1"/>
</dbReference>
<feature type="transmembrane region" description="Helical" evidence="6">
    <location>
        <begin position="410"/>
        <end position="427"/>
    </location>
</feature>
<dbReference type="Gene3D" id="1.10.510.10">
    <property type="entry name" value="Transferase(Phosphotransferase) domain 1"/>
    <property type="match status" value="1"/>
</dbReference>
<sequence>MAGINEHTNDDSPKEQSQFVTSDNSTPPSETNSESDDGSGFVISSNPVNESDSGTFTTPPADDNASTFISSESSDKASQTTGTNSTNANWSGIRFTSTFTDIMPLAQQGAMSLTQKARLDGRWVVVKRLLPEHRTNPTYIELFFKEYFNGRDLQHEHIVNIYGRGEDQEGPFFYMEYVDGQPLSYRIPEGGISDERFIRKVATEILQALSYAHKKQVYHRDLKPDNILITNRGDNVKIIDFGLAAADTFDDIKNATFIGTKTYAAPEQTLTGSSVDGRADLYAFGIILLEMFTGSPSKDKISEVKHNLWRTIIQKCTQLEPEQRYHNADEVLDLIEANTSQLFKTSTEDKMVSRETIEPNALQKKEEELRRKELELQQREQKIKQQSKPQQISTPVYINPVPQKQTNYGWVWWIIGLVALAGVSYAAQEQEDRFLKVILSLISFGIIILLFVGVIRWWQRLNIGWKVILLGVLAGGVYFYYKQQQKEKDAIESRLTNESNLKSVIEDYYHDLEQHNFTAVETYFAPTIEKYFNRNDVKVEELQPILTNFWEKTPEDMNVIDWSTFKHEVNTDDEYVKVSFYMNYHFRRRTSSTMKMVRAKTVIKFDKDLKIFYIAGN</sequence>
<evidence type="ECO:0000256" key="1">
    <source>
        <dbReference type="ARBA" id="ARBA00022679"/>
    </source>
</evidence>
<protein>
    <submittedName>
        <fullName evidence="8">Serine/threonine-protein kinase</fullName>
        <ecNumber evidence="8">2.7.11.1</ecNumber>
    </submittedName>
</protein>
<feature type="transmembrane region" description="Helical" evidence="6">
    <location>
        <begin position="463"/>
        <end position="481"/>
    </location>
</feature>
<dbReference type="EC" id="2.7.11.1" evidence="8"/>
<dbReference type="PROSITE" id="PS50011">
    <property type="entry name" value="PROTEIN_KINASE_DOM"/>
    <property type="match status" value="1"/>
</dbReference>
<evidence type="ECO:0000313" key="8">
    <source>
        <dbReference type="EMBL" id="MDJ1479878.1"/>
    </source>
</evidence>
<dbReference type="GO" id="GO:0004674">
    <property type="term" value="F:protein serine/threonine kinase activity"/>
    <property type="evidence" value="ECO:0007669"/>
    <property type="project" value="UniProtKB-EC"/>
</dbReference>
<evidence type="ECO:0000259" key="7">
    <source>
        <dbReference type="PROSITE" id="PS50011"/>
    </source>
</evidence>
<keyword evidence="2" id="KW-0547">Nucleotide-binding</keyword>
<evidence type="ECO:0000256" key="5">
    <source>
        <dbReference type="SAM" id="MobiDB-lite"/>
    </source>
</evidence>
<organism evidence="8 9">
    <name type="scientific">Xanthocytophaga flava</name>
    <dbReference type="NCBI Taxonomy" id="3048013"/>
    <lineage>
        <taxon>Bacteria</taxon>
        <taxon>Pseudomonadati</taxon>
        <taxon>Bacteroidota</taxon>
        <taxon>Cytophagia</taxon>
        <taxon>Cytophagales</taxon>
        <taxon>Rhodocytophagaceae</taxon>
        <taxon>Xanthocytophaga</taxon>
    </lineage>
</organism>
<dbReference type="GO" id="GO:0005524">
    <property type="term" value="F:ATP binding"/>
    <property type="evidence" value="ECO:0007669"/>
    <property type="project" value="UniProtKB-KW"/>
</dbReference>
<keyword evidence="3 8" id="KW-0418">Kinase</keyword>
<feature type="compositionally biased region" description="Polar residues" evidence="5">
    <location>
        <begin position="15"/>
        <end position="32"/>
    </location>
</feature>
<proteinExistence type="predicted"/>
<feature type="region of interest" description="Disordered" evidence="5">
    <location>
        <begin position="1"/>
        <end position="90"/>
    </location>
</feature>
<dbReference type="EMBL" id="JASJOS010000002">
    <property type="protein sequence ID" value="MDJ1479878.1"/>
    <property type="molecule type" value="Genomic_DNA"/>
</dbReference>
<evidence type="ECO:0000256" key="4">
    <source>
        <dbReference type="ARBA" id="ARBA00022840"/>
    </source>
</evidence>
<evidence type="ECO:0000313" key="9">
    <source>
        <dbReference type="Proteomes" id="UP001241110"/>
    </source>
</evidence>
<dbReference type="SUPFAM" id="SSF56112">
    <property type="entry name" value="Protein kinase-like (PK-like)"/>
    <property type="match status" value="1"/>
</dbReference>
<reference evidence="8" key="1">
    <citation type="submission" date="2023-05" db="EMBL/GenBank/DDBJ databases">
        <authorList>
            <person name="Zhang X."/>
        </authorList>
    </citation>
    <scope>NUCLEOTIDE SEQUENCE</scope>
    <source>
        <strain evidence="8">YF14B1</strain>
    </source>
</reference>
<keyword evidence="4" id="KW-0067">ATP-binding</keyword>
<comment type="caution">
    <text evidence="8">The sequence shown here is derived from an EMBL/GenBank/DDBJ whole genome shotgun (WGS) entry which is preliminary data.</text>
</comment>
<dbReference type="PANTHER" id="PTHR43289">
    <property type="entry name" value="MITOGEN-ACTIVATED PROTEIN KINASE KINASE KINASE 20-RELATED"/>
    <property type="match status" value="1"/>
</dbReference>
<dbReference type="InterPro" id="IPR000719">
    <property type="entry name" value="Prot_kinase_dom"/>
</dbReference>
<evidence type="ECO:0000256" key="2">
    <source>
        <dbReference type="ARBA" id="ARBA00022741"/>
    </source>
</evidence>
<dbReference type="InterPro" id="IPR011009">
    <property type="entry name" value="Kinase-like_dom_sf"/>
</dbReference>
<dbReference type="SMART" id="SM00220">
    <property type="entry name" value="S_TKc"/>
    <property type="match status" value="1"/>
</dbReference>
<feature type="domain" description="Protein kinase" evidence="7">
    <location>
        <begin position="100"/>
        <end position="369"/>
    </location>
</feature>
<keyword evidence="1 8" id="KW-0808">Transferase</keyword>
<dbReference type="PROSITE" id="PS00108">
    <property type="entry name" value="PROTEIN_KINASE_ST"/>
    <property type="match status" value="1"/>
</dbReference>
<gene>
    <name evidence="8" type="ORF">QNI16_05230</name>
</gene>
<evidence type="ECO:0000256" key="6">
    <source>
        <dbReference type="SAM" id="Phobius"/>
    </source>
</evidence>
<dbReference type="InterPro" id="IPR008271">
    <property type="entry name" value="Ser/Thr_kinase_AS"/>
</dbReference>
<dbReference type="PANTHER" id="PTHR43289:SF6">
    <property type="entry name" value="SERINE_THREONINE-PROTEIN KINASE NEKL-3"/>
    <property type="match status" value="1"/>
</dbReference>
<dbReference type="Pfam" id="PF00069">
    <property type="entry name" value="Pkinase"/>
    <property type="match status" value="1"/>
</dbReference>
<feature type="transmembrane region" description="Helical" evidence="6">
    <location>
        <begin position="434"/>
        <end position="457"/>
    </location>
</feature>